<sequence>MSRVVVAYTGSLLYSHFWGKLLGIQPPPERPSCFMATSAFNHPAAERGSYQADLGKVVEYESFLWRFSSLPWKKSQLVRRGGWVTPERIFRLLNHDVPLGTVFVESGKYQPPHFLLHSLRALGSYQWQIWGLKWLGWGAYDVAIGAENILSMERFLRDPVGFSYASLKIKSVDHRFIWRGEFILQYSMKIGLLSMLMFLTKYNAPDLLSRVGNWSLNERYHVAYEFDQCGVHTSRASTAPDITHMLFLQAIEIPTLPYFNGTETKNKYHPACK</sequence>
<protein>
    <submittedName>
        <fullName evidence="1">Uncharacterized protein</fullName>
    </submittedName>
</protein>
<accession>A0A8A1M653</accession>
<evidence type="ECO:0000313" key="2">
    <source>
        <dbReference type="Proteomes" id="UP000663671"/>
    </source>
</evidence>
<dbReference type="EMBL" id="CP069109">
    <property type="protein sequence ID" value="QSS59667.1"/>
    <property type="molecule type" value="Genomic_DNA"/>
</dbReference>
<gene>
    <name evidence="1" type="ORF">I7I51_09103</name>
</gene>
<dbReference type="AlphaFoldDB" id="A0A8A1M653"/>
<reference evidence="1" key="1">
    <citation type="submission" date="2021-01" db="EMBL/GenBank/DDBJ databases">
        <title>Chromosome-level genome assembly of a human fungal pathogen reveals clustering of transcriptionally co-regulated genes.</title>
        <authorList>
            <person name="Voorhies M."/>
            <person name="Cohen S."/>
            <person name="Shea T.P."/>
            <person name="Petrus S."/>
            <person name="Munoz J.F."/>
            <person name="Poplawski S."/>
            <person name="Goldman W.E."/>
            <person name="Michael T."/>
            <person name="Cuomo C.A."/>
            <person name="Sil A."/>
            <person name="Beyhan S."/>
        </authorList>
    </citation>
    <scope>NUCLEOTIDE SEQUENCE</scope>
    <source>
        <strain evidence="1">WU24</strain>
    </source>
</reference>
<organism evidence="1 2">
    <name type="scientific">Ajellomyces capsulatus</name>
    <name type="common">Darling's disease fungus</name>
    <name type="synonym">Histoplasma capsulatum</name>
    <dbReference type="NCBI Taxonomy" id="5037"/>
    <lineage>
        <taxon>Eukaryota</taxon>
        <taxon>Fungi</taxon>
        <taxon>Dikarya</taxon>
        <taxon>Ascomycota</taxon>
        <taxon>Pezizomycotina</taxon>
        <taxon>Eurotiomycetes</taxon>
        <taxon>Eurotiomycetidae</taxon>
        <taxon>Onygenales</taxon>
        <taxon>Ajellomycetaceae</taxon>
        <taxon>Histoplasma</taxon>
    </lineage>
</organism>
<proteinExistence type="predicted"/>
<evidence type="ECO:0000313" key="1">
    <source>
        <dbReference type="EMBL" id="QSS59667.1"/>
    </source>
</evidence>
<dbReference type="VEuPathDB" id="FungiDB:I7I51_09103"/>
<dbReference type="Proteomes" id="UP000663671">
    <property type="component" value="Chromosome 2"/>
</dbReference>
<name>A0A8A1M653_AJECA</name>